<comment type="catalytic activity">
    <reaction evidence="1 6">
        <text>The enzyme specifically hydrolyzes (1-&gt;4)-beta-D-galactosidic linkages in type I arabinogalactans.</text>
        <dbReference type="EC" id="3.2.1.89"/>
    </reaction>
</comment>
<name>A0A2V2YNE3_9BACL</name>
<dbReference type="InterPro" id="IPR011683">
    <property type="entry name" value="Glyco_hydro_53"/>
</dbReference>
<comment type="similarity">
    <text evidence="2 6">Belongs to the glycosyl hydrolase 53 family.</text>
</comment>
<evidence type="ECO:0000256" key="2">
    <source>
        <dbReference type="ARBA" id="ARBA00010687"/>
    </source>
</evidence>
<keyword evidence="4 6" id="KW-0378">Hydrolase</keyword>
<evidence type="ECO:0000256" key="6">
    <source>
        <dbReference type="RuleBase" id="RU361192"/>
    </source>
</evidence>
<dbReference type="EC" id="3.2.1.89" evidence="3 6"/>
<keyword evidence="8" id="KW-1185">Reference proteome</keyword>
<evidence type="ECO:0000256" key="5">
    <source>
        <dbReference type="ARBA" id="ARBA00023295"/>
    </source>
</evidence>
<evidence type="ECO:0000256" key="3">
    <source>
        <dbReference type="ARBA" id="ARBA00012556"/>
    </source>
</evidence>
<dbReference type="Gene3D" id="3.20.20.80">
    <property type="entry name" value="Glycosidases"/>
    <property type="match status" value="1"/>
</dbReference>
<evidence type="ECO:0000313" key="7">
    <source>
        <dbReference type="EMBL" id="PWV95916.1"/>
    </source>
</evidence>
<proteinExistence type="inferred from homology"/>
<sequence length="359" mass="41384">MNKPFYYGADISFLEEIEQAGGMFYEGDTADDCLEILKNNGVNSIRLRLWNNPEGEFCNLDHTLAMAKRIKEKGMHLLLCFHYSDEWADPKHQKKPKDWIDLDTDALKHALFDYTRSVVSALVSQGTKPDMVQIGNEITMGILWEDGCVTGELRHSDEQWSKFTDFVRTGAQAVKSVDSEINVMVHVDQGGKNDVCRFVLDQFEKHNVQYDSIGLSFYPWWHGTLQDLEANLSDLALRYEKDIAIIEVAYPWNIENPLNDIIIVQKEEQLHTGYPATQEGQAAYIRNFIELIQRTPNNRCIGFHYWEPCWIPFKEQWSVGHLNNWSNLTLFDYEGRSLPALAVIRELSQLTKMEAAPVE</sequence>
<protein>
    <recommendedName>
        <fullName evidence="3 6">Arabinogalactan endo-beta-1,4-galactanase</fullName>
        <ecNumber evidence="3 6">3.2.1.89</ecNumber>
    </recommendedName>
</protein>
<dbReference type="Pfam" id="PF07745">
    <property type="entry name" value="Glyco_hydro_53"/>
    <property type="match status" value="1"/>
</dbReference>
<evidence type="ECO:0000256" key="1">
    <source>
        <dbReference type="ARBA" id="ARBA00001695"/>
    </source>
</evidence>
<evidence type="ECO:0000256" key="4">
    <source>
        <dbReference type="ARBA" id="ARBA00022801"/>
    </source>
</evidence>
<dbReference type="OrthoDB" id="9768786at2"/>
<dbReference type="SUPFAM" id="SSF51445">
    <property type="entry name" value="(Trans)glycosidases"/>
    <property type="match status" value="1"/>
</dbReference>
<dbReference type="PANTHER" id="PTHR34983">
    <property type="entry name" value="ARABINOGALACTAN ENDO-BETA-1,4-GALACTANASE A"/>
    <property type="match status" value="1"/>
</dbReference>
<keyword evidence="5 6" id="KW-0326">Glycosidase</keyword>
<dbReference type="RefSeq" id="WP_110046262.1">
    <property type="nucleotide sequence ID" value="NZ_CP054613.1"/>
</dbReference>
<comment type="caution">
    <text evidence="7">The sequence shown here is derived from an EMBL/GenBank/DDBJ whole genome shotgun (WGS) entry which is preliminary data.</text>
</comment>
<gene>
    <name evidence="7" type="ORF">DFQ01_12493</name>
</gene>
<dbReference type="PANTHER" id="PTHR34983:SF1">
    <property type="entry name" value="ARABINOGALACTAN ENDO-BETA-1,4-GALACTANASE A"/>
    <property type="match status" value="1"/>
</dbReference>
<dbReference type="GO" id="GO:0031218">
    <property type="term" value="F:arabinogalactan endo-1,4-beta-galactosidase activity"/>
    <property type="evidence" value="ECO:0007669"/>
    <property type="project" value="UniProtKB-EC"/>
</dbReference>
<dbReference type="GO" id="GO:0045490">
    <property type="term" value="P:pectin catabolic process"/>
    <property type="evidence" value="ECO:0007669"/>
    <property type="project" value="TreeGrafter"/>
</dbReference>
<dbReference type="EMBL" id="QGTQ01000024">
    <property type="protein sequence ID" value="PWV95916.1"/>
    <property type="molecule type" value="Genomic_DNA"/>
</dbReference>
<dbReference type="Proteomes" id="UP000246635">
    <property type="component" value="Unassembled WGS sequence"/>
</dbReference>
<dbReference type="InterPro" id="IPR017853">
    <property type="entry name" value="GH"/>
</dbReference>
<dbReference type="AlphaFoldDB" id="A0A2V2YNE3"/>
<reference evidence="7 8" key="1">
    <citation type="submission" date="2018-05" db="EMBL/GenBank/DDBJ databases">
        <title>Genomic Encyclopedia of Type Strains, Phase III (KMG-III): the genomes of soil and plant-associated and newly described type strains.</title>
        <authorList>
            <person name="Whitman W."/>
        </authorList>
    </citation>
    <scope>NUCLEOTIDE SEQUENCE [LARGE SCALE GENOMIC DNA]</scope>
    <source>
        <strain evidence="7 8">CECT 5696</strain>
    </source>
</reference>
<evidence type="ECO:0000313" key="8">
    <source>
        <dbReference type="Proteomes" id="UP000246635"/>
    </source>
</evidence>
<dbReference type="GO" id="GO:0015926">
    <property type="term" value="F:glucosidase activity"/>
    <property type="evidence" value="ECO:0007669"/>
    <property type="project" value="InterPro"/>
</dbReference>
<accession>A0A2V2YNE3</accession>
<organism evidence="7 8">
    <name type="scientific">Paenibacillus cellulosilyticus</name>
    <dbReference type="NCBI Taxonomy" id="375489"/>
    <lineage>
        <taxon>Bacteria</taxon>
        <taxon>Bacillati</taxon>
        <taxon>Bacillota</taxon>
        <taxon>Bacilli</taxon>
        <taxon>Bacillales</taxon>
        <taxon>Paenibacillaceae</taxon>
        <taxon>Paenibacillus</taxon>
    </lineage>
</organism>